<feature type="compositionally biased region" description="Low complexity" evidence="1">
    <location>
        <begin position="132"/>
        <end position="143"/>
    </location>
</feature>
<evidence type="ECO:0000256" key="1">
    <source>
        <dbReference type="SAM" id="MobiDB-lite"/>
    </source>
</evidence>
<accession>C3YLV4</accession>
<feature type="compositionally biased region" description="Low complexity" evidence="1">
    <location>
        <begin position="153"/>
        <end position="165"/>
    </location>
</feature>
<feature type="region of interest" description="Disordered" evidence="1">
    <location>
        <begin position="117"/>
        <end position="201"/>
    </location>
</feature>
<dbReference type="EMBL" id="GG666529">
    <property type="protein sequence ID" value="EEN58548.1"/>
    <property type="molecule type" value="Genomic_DNA"/>
</dbReference>
<gene>
    <name evidence="2" type="ORF">BRAFLDRAFT_127158</name>
</gene>
<organism>
    <name type="scientific">Branchiostoma floridae</name>
    <name type="common">Florida lancelet</name>
    <name type="synonym">Amphioxus</name>
    <dbReference type="NCBI Taxonomy" id="7739"/>
    <lineage>
        <taxon>Eukaryota</taxon>
        <taxon>Metazoa</taxon>
        <taxon>Chordata</taxon>
        <taxon>Cephalochordata</taxon>
        <taxon>Leptocardii</taxon>
        <taxon>Amphioxiformes</taxon>
        <taxon>Branchiostomatidae</taxon>
        <taxon>Branchiostoma</taxon>
    </lineage>
</organism>
<name>C3YLV4_BRAFL</name>
<reference evidence="2" key="1">
    <citation type="journal article" date="2008" name="Nature">
        <title>The amphioxus genome and the evolution of the chordate karyotype.</title>
        <authorList>
            <consortium name="US DOE Joint Genome Institute (JGI-PGF)"/>
            <person name="Putnam N.H."/>
            <person name="Butts T."/>
            <person name="Ferrier D.E.K."/>
            <person name="Furlong R.F."/>
            <person name="Hellsten U."/>
            <person name="Kawashima T."/>
            <person name="Robinson-Rechavi M."/>
            <person name="Shoguchi E."/>
            <person name="Terry A."/>
            <person name="Yu J.-K."/>
            <person name="Benito-Gutierrez E.L."/>
            <person name="Dubchak I."/>
            <person name="Garcia-Fernandez J."/>
            <person name="Gibson-Brown J.J."/>
            <person name="Grigoriev I.V."/>
            <person name="Horton A.C."/>
            <person name="de Jong P.J."/>
            <person name="Jurka J."/>
            <person name="Kapitonov V.V."/>
            <person name="Kohara Y."/>
            <person name="Kuroki Y."/>
            <person name="Lindquist E."/>
            <person name="Lucas S."/>
            <person name="Osoegawa K."/>
            <person name="Pennacchio L.A."/>
            <person name="Salamov A.A."/>
            <person name="Satou Y."/>
            <person name="Sauka-Spengler T."/>
            <person name="Schmutz J."/>
            <person name="Shin-I T."/>
            <person name="Toyoda A."/>
            <person name="Bronner-Fraser M."/>
            <person name="Fujiyama A."/>
            <person name="Holland L.Z."/>
            <person name="Holland P.W.H."/>
            <person name="Satoh N."/>
            <person name="Rokhsar D.S."/>
        </authorList>
    </citation>
    <scope>NUCLEOTIDE SEQUENCE [LARGE SCALE GENOMIC DNA]</scope>
    <source>
        <strain evidence="2">S238N-H82</strain>
        <tissue evidence="2">Testes</tissue>
    </source>
</reference>
<dbReference type="InParanoid" id="C3YLV4"/>
<evidence type="ECO:0000313" key="2">
    <source>
        <dbReference type="EMBL" id="EEN58548.1"/>
    </source>
</evidence>
<sequence length="306" mass="34053">MQRGNSNLDTAHYGGTRAEWVMRKIGDLDNKARSLRCLHCRAQATWICLDPVCVYYNSDRVVSLCDDCDKRFHPASSLIMNSHRRMGVALYISMLMLHRYHRVVGAIAETIERSPKFAPGSNEGALKQLPGAAVPALRSRSPPARSPPRETTESSPSGSASPDSTETGRKRKQEVDDTSEPNTKATRTDDDRPDQLSISEVRPIHESYGRILARLRSDRSLSVSEACMHEPFGKLTVRNYAAIAELKIVDAKLYTSVLDSYMRRGDGSGTLSGFERECRQVLSGCVRQVAAMRTRRELLPSSDIPN</sequence>
<protein>
    <submittedName>
        <fullName evidence="2">Uncharacterized protein</fullName>
    </submittedName>
</protein>
<dbReference type="AlphaFoldDB" id="C3YLV4"/>
<proteinExistence type="predicted"/>